<evidence type="ECO:0000256" key="5">
    <source>
        <dbReference type="ARBA" id="ARBA00022982"/>
    </source>
</evidence>
<dbReference type="GO" id="GO:0009055">
    <property type="term" value="F:electron transfer activity"/>
    <property type="evidence" value="ECO:0007669"/>
    <property type="project" value="InterPro"/>
</dbReference>
<dbReference type="EMBL" id="EQ982253">
    <property type="protein sequence ID" value="EEF24439.1"/>
    <property type="molecule type" value="Genomic_DNA"/>
</dbReference>
<dbReference type="Proteomes" id="UP000008311">
    <property type="component" value="Unassembled WGS sequence"/>
</dbReference>
<keyword evidence="3" id="KW-0004">4Fe-4S</keyword>
<keyword evidence="5" id="KW-0249">Electron transport</keyword>
<evidence type="ECO:0000313" key="9">
    <source>
        <dbReference type="EMBL" id="EEF24439.1"/>
    </source>
</evidence>
<dbReference type="InterPro" id="IPR017900">
    <property type="entry name" value="4Fe4S_Fe_S_CS"/>
</dbReference>
<evidence type="ECO:0000256" key="4">
    <source>
        <dbReference type="ARBA" id="ARBA00022723"/>
    </source>
</evidence>
<dbReference type="PROSITE" id="PS00198">
    <property type="entry name" value="4FE4S_FER_1"/>
    <property type="match status" value="1"/>
</dbReference>
<gene>
    <name evidence="9" type="ORF">RCOM_1821970</name>
</gene>
<evidence type="ECO:0000256" key="6">
    <source>
        <dbReference type="ARBA" id="ARBA00023004"/>
    </source>
</evidence>
<dbReference type="GO" id="GO:0046872">
    <property type="term" value="F:metal ion binding"/>
    <property type="evidence" value="ECO:0007669"/>
    <property type="project" value="UniProtKB-KW"/>
</dbReference>
<evidence type="ECO:0000256" key="7">
    <source>
        <dbReference type="ARBA" id="ARBA00023014"/>
    </source>
</evidence>
<sequence>MAYVIAAPCIADYSCVEICPVNCISPGPNEEEFDDAEQMYINPDVCIDCGACRDVCPVLAIYEEGCLPEKWKHYAGINKEFFSARGE</sequence>
<dbReference type="GO" id="GO:0051539">
    <property type="term" value="F:4 iron, 4 sulfur cluster binding"/>
    <property type="evidence" value="ECO:0007669"/>
    <property type="project" value="UniProtKB-KW"/>
</dbReference>
<dbReference type="AlphaFoldDB" id="B9TI75"/>
<evidence type="ECO:0000259" key="8">
    <source>
        <dbReference type="PROSITE" id="PS51379"/>
    </source>
</evidence>
<comment type="cofactor">
    <cofactor evidence="1">
        <name>[4Fe-4S] cluster</name>
        <dbReference type="ChEBI" id="CHEBI:49883"/>
    </cofactor>
</comment>
<dbReference type="InterPro" id="IPR017896">
    <property type="entry name" value="4Fe4S_Fe-S-bd"/>
</dbReference>
<dbReference type="PROSITE" id="PS51379">
    <property type="entry name" value="4FE4S_FER_2"/>
    <property type="match status" value="2"/>
</dbReference>
<keyword evidence="10" id="KW-1185">Reference proteome</keyword>
<keyword evidence="4" id="KW-0479">Metal-binding</keyword>
<keyword evidence="6" id="KW-0408">Iron</keyword>
<dbReference type="Gene3D" id="3.30.70.20">
    <property type="match status" value="1"/>
</dbReference>
<name>B9TI75_RICCO</name>
<organism evidence="9 10">
    <name type="scientific">Ricinus communis</name>
    <name type="common">Castor bean</name>
    <dbReference type="NCBI Taxonomy" id="3988"/>
    <lineage>
        <taxon>Eukaryota</taxon>
        <taxon>Viridiplantae</taxon>
        <taxon>Streptophyta</taxon>
        <taxon>Embryophyta</taxon>
        <taxon>Tracheophyta</taxon>
        <taxon>Spermatophyta</taxon>
        <taxon>Magnoliopsida</taxon>
        <taxon>eudicotyledons</taxon>
        <taxon>Gunneridae</taxon>
        <taxon>Pentapetalae</taxon>
        <taxon>rosids</taxon>
        <taxon>fabids</taxon>
        <taxon>Malpighiales</taxon>
        <taxon>Euphorbiaceae</taxon>
        <taxon>Acalyphoideae</taxon>
        <taxon>Acalypheae</taxon>
        <taxon>Ricinus</taxon>
    </lineage>
</organism>
<dbReference type="InterPro" id="IPR000813">
    <property type="entry name" value="7Fe_ferredoxin"/>
</dbReference>
<feature type="domain" description="4Fe-4S ferredoxin-type" evidence="8">
    <location>
        <begin position="1"/>
        <end position="29"/>
    </location>
</feature>
<protein>
    <submittedName>
        <fullName evidence="9">Ferredoxin 7Fe, putative</fullName>
    </submittedName>
</protein>
<evidence type="ECO:0000256" key="3">
    <source>
        <dbReference type="ARBA" id="ARBA00022485"/>
    </source>
</evidence>
<feature type="domain" description="4Fe-4S ferredoxin-type" evidence="8">
    <location>
        <begin position="37"/>
        <end position="66"/>
    </location>
</feature>
<keyword evidence="2" id="KW-0813">Transport</keyword>
<proteinExistence type="predicted"/>
<evidence type="ECO:0000256" key="1">
    <source>
        <dbReference type="ARBA" id="ARBA00001966"/>
    </source>
</evidence>
<accession>B9TI75</accession>
<evidence type="ECO:0000256" key="2">
    <source>
        <dbReference type="ARBA" id="ARBA00022448"/>
    </source>
</evidence>
<dbReference type="SUPFAM" id="SSF54862">
    <property type="entry name" value="4Fe-4S ferredoxins"/>
    <property type="match status" value="1"/>
</dbReference>
<keyword evidence="7" id="KW-0411">Iron-sulfur</keyword>
<dbReference type="InParanoid" id="B9TI75"/>
<dbReference type="Pfam" id="PF12838">
    <property type="entry name" value="Fer4_7"/>
    <property type="match status" value="1"/>
</dbReference>
<evidence type="ECO:0000313" key="10">
    <source>
        <dbReference type="Proteomes" id="UP000008311"/>
    </source>
</evidence>
<reference evidence="10" key="1">
    <citation type="journal article" date="2010" name="Nat. Biotechnol.">
        <title>Draft genome sequence of the oilseed species Ricinus communis.</title>
        <authorList>
            <person name="Chan A.P."/>
            <person name="Crabtree J."/>
            <person name="Zhao Q."/>
            <person name="Lorenzi H."/>
            <person name="Orvis J."/>
            <person name="Puiu D."/>
            <person name="Melake-Berhan A."/>
            <person name="Jones K.M."/>
            <person name="Redman J."/>
            <person name="Chen G."/>
            <person name="Cahoon E.B."/>
            <person name="Gedil M."/>
            <person name="Stanke M."/>
            <person name="Haas B.J."/>
            <person name="Wortman J.R."/>
            <person name="Fraser-Liggett C.M."/>
            <person name="Ravel J."/>
            <person name="Rabinowicz P.D."/>
        </authorList>
    </citation>
    <scope>NUCLEOTIDE SEQUENCE [LARGE SCALE GENOMIC DNA]</scope>
    <source>
        <strain evidence="10">cv. Hale</strain>
    </source>
</reference>
<dbReference type="PRINTS" id="PR00354">
    <property type="entry name" value="7FE8SFRDOXIN"/>
</dbReference>